<evidence type="ECO:0000256" key="4">
    <source>
        <dbReference type="PROSITE-ProRule" id="PRU00175"/>
    </source>
</evidence>
<evidence type="ECO:0000256" key="2">
    <source>
        <dbReference type="ARBA" id="ARBA00022771"/>
    </source>
</evidence>
<dbReference type="OrthoDB" id="6105938at2759"/>
<dbReference type="InterPro" id="IPR013083">
    <property type="entry name" value="Znf_RING/FYVE/PHD"/>
</dbReference>
<dbReference type="PROSITE" id="PS00518">
    <property type="entry name" value="ZF_RING_1"/>
    <property type="match status" value="1"/>
</dbReference>
<dbReference type="SUPFAM" id="SSF101898">
    <property type="entry name" value="NHL repeat"/>
    <property type="match status" value="1"/>
</dbReference>
<dbReference type="PANTHER" id="PTHR25462:SF229">
    <property type="entry name" value="TRANSCRIPTION INTERMEDIARY FACTOR 1-BETA"/>
    <property type="match status" value="1"/>
</dbReference>
<reference evidence="8" key="1">
    <citation type="submission" date="2015-02" db="EMBL/GenBank/DDBJ databases">
        <title>Genome sequencing for Strongylocentrotus purpuratus.</title>
        <authorList>
            <person name="Murali S."/>
            <person name="Liu Y."/>
            <person name="Vee V."/>
            <person name="English A."/>
            <person name="Wang M."/>
            <person name="Skinner E."/>
            <person name="Han Y."/>
            <person name="Muzny D.M."/>
            <person name="Worley K.C."/>
            <person name="Gibbs R.A."/>
        </authorList>
    </citation>
    <scope>NUCLEOTIDE SEQUENCE</scope>
</reference>
<protein>
    <recommendedName>
        <fullName evidence="6">RING-type domain-containing protein</fullName>
    </recommendedName>
</protein>
<dbReference type="KEGG" id="spu:100888256"/>
<dbReference type="GeneID" id="100888256"/>
<dbReference type="SMART" id="SM00184">
    <property type="entry name" value="RING"/>
    <property type="match status" value="1"/>
</dbReference>
<dbReference type="RefSeq" id="XP_003724405.1">
    <property type="nucleotide sequence ID" value="XM_003724357.3"/>
</dbReference>
<name>A0A7M7GJX7_STRPU</name>
<evidence type="ECO:0000313" key="7">
    <source>
        <dbReference type="EnsemblMetazoa" id="XP_003724405"/>
    </source>
</evidence>
<reference evidence="7" key="2">
    <citation type="submission" date="2021-01" db="UniProtKB">
        <authorList>
            <consortium name="EnsemblMetazoa"/>
        </authorList>
    </citation>
    <scope>IDENTIFICATION</scope>
</reference>
<keyword evidence="1" id="KW-0479">Metal-binding</keyword>
<keyword evidence="2 4" id="KW-0863">Zinc-finger</keyword>
<evidence type="ECO:0000313" key="8">
    <source>
        <dbReference type="Proteomes" id="UP000007110"/>
    </source>
</evidence>
<dbReference type="GO" id="GO:0061630">
    <property type="term" value="F:ubiquitin protein ligase activity"/>
    <property type="evidence" value="ECO:0000318"/>
    <property type="project" value="GO_Central"/>
</dbReference>
<dbReference type="OMA" id="WPSRCFL"/>
<dbReference type="InterPro" id="IPR047153">
    <property type="entry name" value="TRIM45/56/19-like"/>
</dbReference>
<dbReference type="AlphaFoldDB" id="A0A7M7GJX7"/>
<dbReference type="InterPro" id="IPR001841">
    <property type="entry name" value="Znf_RING"/>
</dbReference>
<sequence length="521" mass="57802">MASACQATPAELECAICCELLIDPRNLDCSHTFCMACLLRLYQTKQDFNSVDCPLCRHVTCLEEGDLSSLQPNVGIQTAVKSLEKKNDSLKERVEARLNMLLEYVSLINDVEDAVNIDLNRAKNAIEEAFNDGLQRLTGRNDELIEKCLHYKHDRISKLSIMRESSGDMVSRISSAFEKISGDAMLLLEGEALAVHESACVALLNLLDQDEPDASEAQAIAEDSASVKFMRPPGQIEMDMGTLQGTDTTTTDKARFVTELPVENDKVAGLVMMSNQRVALGFRNGGIQIFNRNGAQEKILENIQVSALARFPDGRFVVRDRDNNITLYTQELERQSTTFETLPWQEGGQGDIDVDGQGNIYVSYWLAMTIQVFSEDGGIPIKEIDCSGCVPYQLCIRPNGKYILVQDGPTVRVIDEGGIEKHEVTKGGVVGYPAFDTVPCLGDDVPTILIAWVNDKEGLVTIDSYTDSLTHKDSLFTDFKVASAWPSRCFLKVSDEGLVAFYRNSRLYFFHIPLSARCCLL</sequence>
<dbReference type="Gene3D" id="2.120.10.30">
    <property type="entry name" value="TolB, C-terminal domain"/>
    <property type="match status" value="1"/>
</dbReference>
<dbReference type="InParanoid" id="A0A7M7GJX7"/>
<keyword evidence="5" id="KW-0175">Coiled coil</keyword>
<dbReference type="PANTHER" id="PTHR25462">
    <property type="entry name" value="BONUS, ISOFORM C-RELATED"/>
    <property type="match status" value="1"/>
</dbReference>
<evidence type="ECO:0000259" key="6">
    <source>
        <dbReference type="PROSITE" id="PS50089"/>
    </source>
</evidence>
<dbReference type="EnsemblMetazoa" id="XM_003724357">
    <property type="protein sequence ID" value="XP_003724405"/>
    <property type="gene ID" value="LOC100888256"/>
</dbReference>
<dbReference type="GO" id="GO:0008270">
    <property type="term" value="F:zinc ion binding"/>
    <property type="evidence" value="ECO:0007669"/>
    <property type="project" value="UniProtKB-KW"/>
</dbReference>
<evidence type="ECO:0000256" key="1">
    <source>
        <dbReference type="ARBA" id="ARBA00022723"/>
    </source>
</evidence>
<accession>A0A7M7GJX7</accession>
<evidence type="ECO:0000256" key="5">
    <source>
        <dbReference type="SAM" id="Coils"/>
    </source>
</evidence>
<feature type="coiled-coil region" evidence="5">
    <location>
        <begin position="73"/>
        <end position="100"/>
    </location>
</feature>
<proteinExistence type="predicted"/>
<dbReference type="InterPro" id="IPR027370">
    <property type="entry name" value="Znf-RING_euk"/>
</dbReference>
<dbReference type="Pfam" id="PF13445">
    <property type="entry name" value="zf-RING_UBOX"/>
    <property type="match status" value="1"/>
</dbReference>
<dbReference type="InterPro" id="IPR011042">
    <property type="entry name" value="6-blade_b-propeller_TolB-like"/>
</dbReference>
<dbReference type="SUPFAM" id="SSF57850">
    <property type="entry name" value="RING/U-box"/>
    <property type="match status" value="1"/>
</dbReference>
<keyword evidence="3" id="KW-0862">Zinc</keyword>
<keyword evidence="8" id="KW-1185">Reference proteome</keyword>
<dbReference type="PROSITE" id="PS50089">
    <property type="entry name" value="ZF_RING_2"/>
    <property type="match status" value="1"/>
</dbReference>
<evidence type="ECO:0000256" key="3">
    <source>
        <dbReference type="ARBA" id="ARBA00022833"/>
    </source>
</evidence>
<dbReference type="Gene3D" id="3.30.40.10">
    <property type="entry name" value="Zinc/RING finger domain, C3HC4 (zinc finger)"/>
    <property type="match status" value="1"/>
</dbReference>
<dbReference type="Proteomes" id="UP000007110">
    <property type="component" value="Unassembled WGS sequence"/>
</dbReference>
<feature type="domain" description="RING-type" evidence="6">
    <location>
        <begin position="14"/>
        <end position="57"/>
    </location>
</feature>
<dbReference type="InterPro" id="IPR017907">
    <property type="entry name" value="Znf_RING_CS"/>
</dbReference>
<organism evidence="7 8">
    <name type="scientific">Strongylocentrotus purpuratus</name>
    <name type="common">Purple sea urchin</name>
    <dbReference type="NCBI Taxonomy" id="7668"/>
    <lineage>
        <taxon>Eukaryota</taxon>
        <taxon>Metazoa</taxon>
        <taxon>Echinodermata</taxon>
        <taxon>Eleutherozoa</taxon>
        <taxon>Echinozoa</taxon>
        <taxon>Echinoidea</taxon>
        <taxon>Euechinoidea</taxon>
        <taxon>Echinacea</taxon>
        <taxon>Camarodonta</taxon>
        <taxon>Echinidea</taxon>
        <taxon>Strongylocentrotidae</taxon>
        <taxon>Strongylocentrotus</taxon>
    </lineage>
</organism>